<dbReference type="Proteomes" id="UP000604046">
    <property type="component" value="Unassembled WGS sequence"/>
</dbReference>
<evidence type="ECO:0000259" key="6">
    <source>
        <dbReference type="PROSITE" id="PS50103"/>
    </source>
</evidence>
<dbReference type="InterPro" id="IPR036855">
    <property type="entry name" value="Znf_CCCH_sf"/>
</dbReference>
<organism evidence="7 8">
    <name type="scientific">Symbiodinium natans</name>
    <dbReference type="NCBI Taxonomy" id="878477"/>
    <lineage>
        <taxon>Eukaryota</taxon>
        <taxon>Sar</taxon>
        <taxon>Alveolata</taxon>
        <taxon>Dinophyceae</taxon>
        <taxon>Suessiales</taxon>
        <taxon>Symbiodiniaceae</taxon>
        <taxon>Symbiodinium</taxon>
    </lineage>
</organism>
<evidence type="ECO:0000256" key="3">
    <source>
        <dbReference type="ARBA" id="ARBA00022771"/>
    </source>
</evidence>
<dbReference type="Gene3D" id="3.30.1370.210">
    <property type="match status" value="1"/>
</dbReference>
<evidence type="ECO:0000256" key="1">
    <source>
        <dbReference type="ARBA" id="ARBA00022723"/>
    </source>
</evidence>
<evidence type="ECO:0000256" key="5">
    <source>
        <dbReference type="PROSITE-ProRule" id="PRU00723"/>
    </source>
</evidence>
<reference evidence="7" key="1">
    <citation type="submission" date="2021-02" db="EMBL/GenBank/DDBJ databases">
        <authorList>
            <person name="Dougan E. K."/>
            <person name="Rhodes N."/>
            <person name="Thang M."/>
            <person name="Chan C."/>
        </authorList>
    </citation>
    <scope>NUCLEOTIDE SEQUENCE</scope>
</reference>
<dbReference type="AlphaFoldDB" id="A0A812TVK6"/>
<evidence type="ECO:0000313" key="7">
    <source>
        <dbReference type="EMBL" id="CAE7544395.1"/>
    </source>
</evidence>
<feature type="domain" description="C3H1-type" evidence="6">
    <location>
        <begin position="86"/>
        <end position="113"/>
    </location>
</feature>
<dbReference type="SMART" id="SM00356">
    <property type="entry name" value="ZnF_C3H1"/>
    <property type="match status" value="3"/>
</dbReference>
<keyword evidence="4 5" id="KW-0862">Zinc</keyword>
<evidence type="ECO:0000256" key="2">
    <source>
        <dbReference type="ARBA" id="ARBA00022737"/>
    </source>
</evidence>
<dbReference type="Pfam" id="PF00642">
    <property type="entry name" value="zf-CCCH"/>
    <property type="match status" value="1"/>
</dbReference>
<keyword evidence="1 5" id="KW-0479">Metal-binding</keyword>
<dbReference type="InterPro" id="IPR000571">
    <property type="entry name" value="Znf_CCCH"/>
</dbReference>
<keyword evidence="2" id="KW-0677">Repeat</keyword>
<dbReference type="GO" id="GO:0008270">
    <property type="term" value="F:zinc ion binding"/>
    <property type="evidence" value="ECO:0007669"/>
    <property type="project" value="UniProtKB-KW"/>
</dbReference>
<dbReference type="PANTHER" id="PTHR12547">
    <property type="entry name" value="CCCH ZINC FINGER/TIS11-RELATED"/>
    <property type="match status" value="1"/>
</dbReference>
<keyword evidence="8" id="KW-1185">Reference proteome</keyword>
<name>A0A812TVK6_9DINO</name>
<feature type="zinc finger region" description="C3H1-type" evidence="5">
    <location>
        <begin position="86"/>
        <end position="113"/>
    </location>
</feature>
<dbReference type="InterPro" id="IPR045877">
    <property type="entry name" value="ZFP36-like"/>
</dbReference>
<dbReference type="SUPFAM" id="SSF90229">
    <property type="entry name" value="CCCH zinc finger"/>
    <property type="match status" value="2"/>
</dbReference>
<dbReference type="Pfam" id="PF14608">
    <property type="entry name" value="zf-CCCH_2"/>
    <property type="match status" value="1"/>
</dbReference>
<accession>A0A812TVK6</accession>
<comment type="caution">
    <text evidence="7">The sequence shown here is derived from an EMBL/GenBank/DDBJ whole genome shotgun (WGS) entry which is preliminary data.</text>
</comment>
<dbReference type="Gene3D" id="2.60.120.620">
    <property type="entry name" value="q2cbj1_9rhob like domain"/>
    <property type="match status" value="1"/>
</dbReference>
<dbReference type="PROSITE" id="PS50103">
    <property type="entry name" value="ZF_C3H1"/>
    <property type="match status" value="2"/>
</dbReference>
<dbReference type="GO" id="GO:0003729">
    <property type="term" value="F:mRNA binding"/>
    <property type="evidence" value="ECO:0007669"/>
    <property type="project" value="InterPro"/>
</dbReference>
<keyword evidence="3 5" id="KW-0863">Zinc-finger</keyword>
<dbReference type="PANTHER" id="PTHR12547:SF18">
    <property type="entry name" value="PROTEIN TIS11"/>
    <property type="match status" value="1"/>
</dbReference>
<proteinExistence type="predicted"/>
<dbReference type="OrthoDB" id="410307at2759"/>
<dbReference type="Gene3D" id="4.10.1000.10">
    <property type="entry name" value="Zinc finger, CCCH-type"/>
    <property type="match status" value="1"/>
</dbReference>
<evidence type="ECO:0000313" key="8">
    <source>
        <dbReference type="Proteomes" id="UP000604046"/>
    </source>
</evidence>
<feature type="domain" description="C3H1-type" evidence="6">
    <location>
        <begin position="16"/>
        <end position="43"/>
    </location>
</feature>
<sequence length="703" mass="79687">MPEANNKDRNRYELQFYKTQQCSFYEAGKCTRGDKCKYAHGTSELRTRPDLTFTSLCRKLTTTGACDDPSCSFAHNPEQLRATKKFFKTSLCKFYLNGRCRQGEDCRHAHGEDELQPLTAQKPAQQVGLSAPPGLSRDAGDFDLSRTYAASVLLNAAAAGLGILECRLTPGRREPSNTAYDAYVRRIQGEASETPRLMLRSKDVQQSLTIEPMAVAVGGWDVTAIGLLRLWYQADRHRLGWQEFGHLWHVERLPRRQTFCPLGPLSLQARMWTGIHQIALVEDRLDSSSVSTFVRSNMSDAAAGRTEMIDFPESFRPFGCQLSISQSGRKVELSHALYQFSVANNALRQRSSTPTPMPLLVDPVKTLLVRQPPDRMWIMWLERMLLSHYEPKILLPSTAGVYLPSQAKPAANGGYGETDQVVQVTGMLHAFALKEIDDRDDELIYRHEVWRMEHELQEAMPKVYTRLMEYCRALDNELWGEIEVGDRFYPEIEYIQYDVGKLGEAGTIEPHTDNESQVTVVVLLSQLTEFQGGLNCFEPGWKGGESRSARLGTGDAAFFYGDKCEHWITPVTSGHRTILQMDARQHARPYKTNPKVVRNGGFLTWGVGRNHPPGRPLQVTQDAVAPSYPLYAISWLSWFPHSPVRPGRSKCVCFFWQFGSGRSWNRRVRVRRSHSRSVDIGLEMSNRWVRRGGGGWVQCQWGQ</sequence>
<feature type="zinc finger region" description="C3H1-type" evidence="5">
    <location>
        <begin position="16"/>
        <end position="43"/>
    </location>
</feature>
<protein>
    <submittedName>
        <fullName evidence="7">ZFP36L1 protein</fullName>
    </submittedName>
</protein>
<evidence type="ECO:0000256" key="4">
    <source>
        <dbReference type="ARBA" id="ARBA00022833"/>
    </source>
</evidence>
<dbReference type="EMBL" id="CAJNDS010002611">
    <property type="protein sequence ID" value="CAE7544395.1"/>
    <property type="molecule type" value="Genomic_DNA"/>
</dbReference>
<gene>
    <name evidence="7" type="primary">ZFP36L1</name>
    <name evidence="7" type="ORF">SNAT2548_LOCUS30538</name>
</gene>